<proteinExistence type="predicted"/>
<dbReference type="EMBL" id="JARKNE010000010">
    <property type="protein sequence ID" value="KAK5793594.1"/>
    <property type="molecule type" value="Genomic_DNA"/>
</dbReference>
<keyword evidence="3" id="KW-0732">Signal</keyword>
<name>A0ABR0NH59_GOSAR</name>
<evidence type="ECO:0000313" key="5">
    <source>
        <dbReference type="Proteomes" id="UP001358586"/>
    </source>
</evidence>
<keyword evidence="1" id="KW-0175">Coiled coil</keyword>
<evidence type="ECO:0000256" key="1">
    <source>
        <dbReference type="SAM" id="Coils"/>
    </source>
</evidence>
<keyword evidence="5" id="KW-1185">Reference proteome</keyword>
<protein>
    <submittedName>
        <fullName evidence="4">Uncharacterized protein</fullName>
    </submittedName>
</protein>
<feature type="chain" id="PRO_5045672259" evidence="3">
    <location>
        <begin position="21"/>
        <end position="123"/>
    </location>
</feature>
<feature type="signal peptide" evidence="3">
    <location>
        <begin position="1"/>
        <end position="20"/>
    </location>
</feature>
<reference evidence="4 5" key="1">
    <citation type="submission" date="2023-03" db="EMBL/GenBank/DDBJ databases">
        <title>WGS of Gossypium arboreum.</title>
        <authorList>
            <person name="Yu D."/>
        </authorList>
    </citation>
    <scope>NUCLEOTIDE SEQUENCE [LARGE SCALE GENOMIC DNA]</scope>
    <source>
        <tissue evidence="4">Leaf</tissue>
    </source>
</reference>
<sequence>MVVSIGLTLLILSTFQSGQTWSNLEWISKGNHEAAKDVVVLQQEMEKVQNEFSQLESKWDTKMDVQFQGFKEDFQMEMCSLFEKYLGNTTASNTTTTTQAKGKGVLEGPPRRLPAKDGSNVPP</sequence>
<comment type="caution">
    <text evidence="4">The sequence shown here is derived from an EMBL/GenBank/DDBJ whole genome shotgun (WGS) entry which is preliminary data.</text>
</comment>
<feature type="coiled-coil region" evidence="1">
    <location>
        <begin position="31"/>
        <end position="58"/>
    </location>
</feature>
<dbReference type="Proteomes" id="UP001358586">
    <property type="component" value="Chromosome 10"/>
</dbReference>
<gene>
    <name evidence="4" type="ORF">PVK06_034746</name>
</gene>
<evidence type="ECO:0000256" key="3">
    <source>
        <dbReference type="SAM" id="SignalP"/>
    </source>
</evidence>
<accession>A0ABR0NH59</accession>
<feature type="region of interest" description="Disordered" evidence="2">
    <location>
        <begin position="92"/>
        <end position="123"/>
    </location>
</feature>
<organism evidence="4 5">
    <name type="scientific">Gossypium arboreum</name>
    <name type="common">Tree cotton</name>
    <name type="synonym">Gossypium nanking</name>
    <dbReference type="NCBI Taxonomy" id="29729"/>
    <lineage>
        <taxon>Eukaryota</taxon>
        <taxon>Viridiplantae</taxon>
        <taxon>Streptophyta</taxon>
        <taxon>Embryophyta</taxon>
        <taxon>Tracheophyta</taxon>
        <taxon>Spermatophyta</taxon>
        <taxon>Magnoliopsida</taxon>
        <taxon>eudicotyledons</taxon>
        <taxon>Gunneridae</taxon>
        <taxon>Pentapetalae</taxon>
        <taxon>rosids</taxon>
        <taxon>malvids</taxon>
        <taxon>Malvales</taxon>
        <taxon>Malvaceae</taxon>
        <taxon>Malvoideae</taxon>
        <taxon>Gossypium</taxon>
    </lineage>
</organism>
<evidence type="ECO:0000256" key="2">
    <source>
        <dbReference type="SAM" id="MobiDB-lite"/>
    </source>
</evidence>
<evidence type="ECO:0000313" key="4">
    <source>
        <dbReference type="EMBL" id="KAK5793594.1"/>
    </source>
</evidence>